<evidence type="ECO:0000313" key="2">
    <source>
        <dbReference type="EMBL" id="MFJ1268655.1"/>
    </source>
</evidence>
<keyword evidence="1" id="KW-0175">Coiled coil</keyword>
<dbReference type="RefSeq" id="WP_400187497.1">
    <property type="nucleotide sequence ID" value="NZ_JBGORX010000002.1"/>
</dbReference>
<proteinExistence type="predicted"/>
<organism evidence="2 3">
    <name type="scientific">Legionella lytica</name>
    <dbReference type="NCBI Taxonomy" id="96232"/>
    <lineage>
        <taxon>Bacteria</taxon>
        <taxon>Pseudomonadati</taxon>
        <taxon>Pseudomonadota</taxon>
        <taxon>Gammaproteobacteria</taxon>
        <taxon>Legionellales</taxon>
        <taxon>Legionellaceae</taxon>
        <taxon>Legionella</taxon>
    </lineage>
</organism>
<sequence length="107" mass="13032">MAALAEENENRQLKDIIIQLRVKLETNHMEMQRRIEKERSDYNQIIIQLQTSIVELRNELEHIKHRHLKNIEELKKDKNNEIYQLQQTIRELRGILEQTNFIDDQTK</sequence>
<accession>A0ABW8D7F9</accession>
<comment type="caution">
    <text evidence="2">The sequence shown here is derived from an EMBL/GenBank/DDBJ whole genome shotgun (WGS) entry which is preliminary data.</text>
</comment>
<evidence type="ECO:0008006" key="4">
    <source>
        <dbReference type="Google" id="ProtNLM"/>
    </source>
</evidence>
<evidence type="ECO:0000313" key="3">
    <source>
        <dbReference type="Proteomes" id="UP001615550"/>
    </source>
</evidence>
<evidence type="ECO:0000256" key="1">
    <source>
        <dbReference type="SAM" id="Coils"/>
    </source>
</evidence>
<dbReference type="EMBL" id="JBGORX010000002">
    <property type="protein sequence ID" value="MFJ1268655.1"/>
    <property type="molecule type" value="Genomic_DNA"/>
</dbReference>
<keyword evidence="3" id="KW-1185">Reference proteome</keyword>
<dbReference type="Proteomes" id="UP001615550">
    <property type="component" value="Unassembled WGS sequence"/>
</dbReference>
<feature type="coiled-coil region" evidence="1">
    <location>
        <begin position="21"/>
        <end position="91"/>
    </location>
</feature>
<reference evidence="2 3" key="1">
    <citation type="submission" date="2024-08" db="EMBL/GenBank/DDBJ databases">
        <title>Draft Genome Sequence of Legionella lytica strain DSB2004, Isolated From a Fire Sprinkler System.</title>
        <authorList>
            <person name="Everhart A.D."/>
            <person name="Kidane D.T."/>
            <person name="Farone A.L."/>
            <person name="Farone M.B."/>
        </authorList>
    </citation>
    <scope>NUCLEOTIDE SEQUENCE [LARGE SCALE GENOMIC DNA]</scope>
    <source>
        <strain evidence="2 3">DSB2004</strain>
    </source>
</reference>
<gene>
    <name evidence="2" type="ORF">ACD661_08835</name>
</gene>
<name>A0ABW8D7F9_9GAMM</name>
<protein>
    <recommendedName>
        <fullName evidence="4">Coiled-coil protein</fullName>
    </recommendedName>
</protein>